<dbReference type="OrthoDB" id="4496773at2759"/>
<dbReference type="CDD" id="cd14688">
    <property type="entry name" value="bZIP_YAP"/>
    <property type="match status" value="1"/>
</dbReference>
<evidence type="ECO:0000313" key="4">
    <source>
        <dbReference type="Proteomes" id="UP000215289"/>
    </source>
</evidence>
<dbReference type="GO" id="GO:0003700">
    <property type="term" value="F:DNA-binding transcription factor activity"/>
    <property type="evidence" value="ECO:0007669"/>
    <property type="project" value="InterPro"/>
</dbReference>
<evidence type="ECO:0000256" key="1">
    <source>
        <dbReference type="SAM" id="MobiDB-lite"/>
    </source>
</evidence>
<evidence type="ECO:0000313" key="3">
    <source>
        <dbReference type="EMBL" id="RLL96160.1"/>
    </source>
</evidence>
<dbReference type="InterPro" id="IPR052635">
    <property type="entry name" value="Sec_Metab_Biosynth_Reg"/>
</dbReference>
<organism evidence="3 4">
    <name type="scientific">Aspergillus turcosus</name>
    <dbReference type="NCBI Taxonomy" id="1245748"/>
    <lineage>
        <taxon>Eukaryota</taxon>
        <taxon>Fungi</taxon>
        <taxon>Dikarya</taxon>
        <taxon>Ascomycota</taxon>
        <taxon>Pezizomycotina</taxon>
        <taxon>Eurotiomycetes</taxon>
        <taxon>Eurotiomycetidae</taxon>
        <taxon>Eurotiales</taxon>
        <taxon>Aspergillaceae</taxon>
        <taxon>Aspergillus</taxon>
        <taxon>Aspergillus subgen. Fumigati</taxon>
    </lineage>
</organism>
<proteinExistence type="predicted"/>
<feature type="region of interest" description="Disordered" evidence="1">
    <location>
        <begin position="72"/>
        <end position="105"/>
    </location>
</feature>
<protein>
    <recommendedName>
        <fullName evidence="2">BZIP domain-containing protein</fullName>
    </recommendedName>
</protein>
<feature type="compositionally biased region" description="Basic and acidic residues" evidence="1">
    <location>
        <begin position="274"/>
        <end position="283"/>
    </location>
</feature>
<feature type="region of interest" description="Disordered" evidence="1">
    <location>
        <begin position="1"/>
        <end position="42"/>
    </location>
</feature>
<dbReference type="STRING" id="1245748.A0A3R7FR66"/>
<dbReference type="PANTHER" id="PTHR39607">
    <property type="entry name" value="XANTHOCILLIN BIOSYNTHESIS CLUSTER TRANSCRIPTION FACTOR XANC-RELATED"/>
    <property type="match status" value="1"/>
</dbReference>
<sequence>MLSKTTKDEQSRDDSPNEKQDAIERRRLQNRLSQRNHRRKIRDRIAKLQERVIASELRAVATLNGWDQASPSAASMIDSKPQGDFDSSPLGSASEDPATSNASQRHVSSSLCRSCCSLLNQMPVSSSLPSPPSPLPFDIGLAHGVDSANSSPSTLLNSSLSSSQLNPFGLDASLSMTGLHTPNEFSYPPYPDPPGSQQYPHCPHYYVATEASLPQIMQTLGNTTSHPKAIILIPHGSGYSPAQFTGANAADSTGQGLRSALNGNLQNSGCQCLRQDRDRRPKSSDLGTSGEWMNAPSSTHFCPLHSSQSPSLDNFQSMML</sequence>
<dbReference type="PANTHER" id="PTHR39607:SF3">
    <property type="entry name" value="BZIP DOMAIN-CONTAINING PROTEIN"/>
    <property type="match status" value="1"/>
</dbReference>
<feature type="domain" description="BZIP" evidence="2">
    <location>
        <begin position="25"/>
        <end position="40"/>
    </location>
</feature>
<feature type="compositionally biased region" description="Basic and acidic residues" evidence="1">
    <location>
        <begin position="1"/>
        <end position="27"/>
    </location>
</feature>
<dbReference type="Proteomes" id="UP000215289">
    <property type="component" value="Unassembled WGS sequence"/>
</dbReference>
<dbReference type="EMBL" id="NIDN02000121">
    <property type="protein sequence ID" value="RLL96160.1"/>
    <property type="molecule type" value="Genomic_DNA"/>
</dbReference>
<gene>
    <name evidence="3" type="ORF">CFD26_103783</name>
</gene>
<dbReference type="PROSITE" id="PS00036">
    <property type="entry name" value="BZIP_BASIC"/>
    <property type="match status" value="1"/>
</dbReference>
<keyword evidence="4" id="KW-1185">Reference proteome</keyword>
<comment type="caution">
    <text evidence="3">The sequence shown here is derived from an EMBL/GenBank/DDBJ whole genome shotgun (WGS) entry which is preliminary data.</text>
</comment>
<accession>A0A3R7FR66</accession>
<name>A0A3R7FR66_9EURO</name>
<dbReference type="AlphaFoldDB" id="A0A3R7FR66"/>
<evidence type="ECO:0000259" key="2">
    <source>
        <dbReference type="PROSITE" id="PS00036"/>
    </source>
</evidence>
<reference evidence="3 4" key="1">
    <citation type="submission" date="2018-08" db="EMBL/GenBank/DDBJ databases">
        <title>Draft genome sequences of two Aspergillus turcosus clinical strains isolated from bronchoalveolar lavage fluid: one azole-susceptible and the other azole-resistant.</title>
        <authorList>
            <person name="Parent-Michaud M."/>
            <person name="Dufresne P.J."/>
            <person name="Fournier E."/>
            <person name="Martineau C."/>
            <person name="Moreira S."/>
            <person name="Perkins V."/>
            <person name="De Repentigny L."/>
            <person name="Dufresne S.F."/>
        </authorList>
    </citation>
    <scope>NUCLEOTIDE SEQUENCE [LARGE SCALE GENOMIC DNA]</scope>
    <source>
        <strain evidence="3">HMR AF 1038</strain>
    </source>
</reference>
<feature type="region of interest" description="Disordered" evidence="1">
    <location>
        <begin position="267"/>
        <end position="294"/>
    </location>
</feature>
<dbReference type="InterPro" id="IPR004827">
    <property type="entry name" value="bZIP"/>
</dbReference>